<dbReference type="Pfam" id="PF07722">
    <property type="entry name" value="Peptidase_C26"/>
    <property type="match status" value="1"/>
</dbReference>
<dbReference type="InterPro" id="IPR011697">
    <property type="entry name" value="Peptidase_C26"/>
</dbReference>
<dbReference type="AlphaFoldDB" id="A0A1I4YR77"/>
<dbReference type="InterPro" id="IPR044668">
    <property type="entry name" value="PuuD-like"/>
</dbReference>
<dbReference type="Proteomes" id="UP000183107">
    <property type="component" value="Unassembled WGS sequence"/>
</dbReference>
<reference evidence="2" key="1">
    <citation type="submission" date="2016-10" db="EMBL/GenBank/DDBJ databases">
        <authorList>
            <person name="Varghese N."/>
        </authorList>
    </citation>
    <scope>NUCLEOTIDE SEQUENCE [LARGE SCALE GENOMIC DNA]</scope>
    <source>
        <strain evidence="2">Nsp8</strain>
    </source>
</reference>
<dbReference type="InterPro" id="IPR029062">
    <property type="entry name" value="Class_I_gatase-like"/>
</dbReference>
<name>A0A1I4YR77_9PROT</name>
<dbReference type="GO" id="GO:0016740">
    <property type="term" value="F:transferase activity"/>
    <property type="evidence" value="ECO:0007669"/>
    <property type="project" value="UniProtKB-KW"/>
</dbReference>
<dbReference type="PANTHER" id="PTHR43235">
    <property type="entry name" value="GLUTAMINE AMIDOTRANSFERASE PB2B2.05-RELATED"/>
    <property type="match status" value="1"/>
</dbReference>
<evidence type="ECO:0000313" key="2">
    <source>
        <dbReference type="Proteomes" id="UP000183107"/>
    </source>
</evidence>
<accession>A0A1I4YR77</accession>
<dbReference type="EMBL" id="FOVJ01000001">
    <property type="protein sequence ID" value="SFN40526.1"/>
    <property type="molecule type" value="Genomic_DNA"/>
</dbReference>
<dbReference type="GO" id="GO:0033969">
    <property type="term" value="F:gamma-glutamyl-gamma-aminobutyrate hydrolase activity"/>
    <property type="evidence" value="ECO:0007669"/>
    <property type="project" value="TreeGrafter"/>
</dbReference>
<sequence>MTRPLRIGLSPRILHNPPAELGFRNKTLQYLEQTVAHWIMRRHALVFMLPAIETGGVERSSVRISDYVKEIDGLVMQGGADVSPISYGETPLRPEWSGDRVRDLYEMELFWECVVQAKPVLGICRGLQLINVALGGTLYQDIVSEHPDAILHVDAVLYDQHRHTIHIAENSRLAELYAGNDRPMVNSIHHQAIKRLGRDSVVEAVSDVDGVIEAIRMRGNSYVTAFQWHPEFHGVASDLLDSGPILDDFLAAAGKQRM</sequence>
<dbReference type="GO" id="GO:0006598">
    <property type="term" value="P:polyamine catabolic process"/>
    <property type="evidence" value="ECO:0007669"/>
    <property type="project" value="TreeGrafter"/>
</dbReference>
<keyword evidence="2" id="KW-1185">Reference proteome</keyword>
<gene>
    <name evidence="1" type="ORF">SAMN05216386_0845</name>
</gene>
<protein>
    <submittedName>
        <fullName evidence="1">Putative glutamine amidotransferase</fullName>
    </submittedName>
</protein>
<keyword evidence="1" id="KW-0808">Transferase</keyword>
<proteinExistence type="predicted"/>
<organism evidence="1 2">
    <name type="scientific">Nitrosospira briensis</name>
    <dbReference type="NCBI Taxonomy" id="35799"/>
    <lineage>
        <taxon>Bacteria</taxon>
        <taxon>Pseudomonadati</taxon>
        <taxon>Pseudomonadota</taxon>
        <taxon>Betaproteobacteria</taxon>
        <taxon>Nitrosomonadales</taxon>
        <taxon>Nitrosomonadaceae</taxon>
        <taxon>Nitrosospira</taxon>
    </lineage>
</organism>
<dbReference type="OrthoDB" id="9813383at2"/>
<dbReference type="PROSITE" id="PS51273">
    <property type="entry name" value="GATASE_TYPE_1"/>
    <property type="match status" value="1"/>
</dbReference>
<keyword evidence="1" id="KW-0315">Glutamine amidotransferase</keyword>
<dbReference type="PANTHER" id="PTHR43235:SF1">
    <property type="entry name" value="GLUTAMINE AMIDOTRANSFERASE PB2B2.05-RELATED"/>
    <property type="match status" value="1"/>
</dbReference>
<dbReference type="CDD" id="cd01745">
    <property type="entry name" value="GATase1_2"/>
    <property type="match status" value="1"/>
</dbReference>
<dbReference type="Gene3D" id="3.40.50.880">
    <property type="match status" value="1"/>
</dbReference>
<dbReference type="STRING" id="1266925.GCA_000619905_02990"/>
<evidence type="ECO:0000313" key="1">
    <source>
        <dbReference type="EMBL" id="SFN40526.1"/>
    </source>
</evidence>
<dbReference type="GO" id="GO:0005829">
    <property type="term" value="C:cytosol"/>
    <property type="evidence" value="ECO:0007669"/>
    <property type="project" value="TreeGrafter"/>
</dbReference>
<dbReference type="RefSeq" id="WP_074794946.1">
    <property type="nucleotide sequence ID" value="NZ_FOVJ01000001.1"/>
</dbReference>
<dbReference type="SUPFAM" id="SSF52317">
    <property type="entry name" value="Class I glutamine amidotransferase-like"/>
    <property type="match status" value="1"/>
</dbReference>